<evidence type="ECO:0000259" key="15">
    <source>
        <dbReference type="Pfam" id="PF02771"/>
    </source>
</evidence>
<dbReference type="InterPro" id="IPR006089">
    <property type="entry name" value="Acyl-CoA_DH_CS"/>
</dbReference>
<evidence type="ECO:0000256" key="3">
    <source>
        <dbReference type="ARBA" id="ARBA00009347"/>
    </source>
</evidence>
<dbReference type="GO" id="GO:0033539">
    <property type="term" value="P:fatty acid beta-oxidation using acyl-CoA dehydrogenase"/>
    <property type="evidence" value="ECO:0007669"/>
    <property type="project" value="TreeGrafter"/>
</dbReference>
<accession>A0A5C8PEG9</accession>
<dbReference type="FunFam" id="2.40.110.10:FF:000009">
    <property type="entry name" value="Acyl-CoA dehydrogenase"/>
    <property type="match status" value="1"/>
</dbReference>
<evidence type="ECO:0000313" key="17">
    <source>
        <dbReference type="Proteomes" id="UP000321638"/>
    </source>
</evidence>
<dbReference type="FunFam" id="1.10.540.10:FF:000026">
    <property type="entry name" value="Acyl-CoA dehydrogenase medium chain"/>
    <property type="match status" value="1"/>
</dbReference>
<dbReference type="Gene3D" id="2.40.110.10">
    <property type="entry name" value="Butyryl-CoA Dehydrogenase, subunit A, domain 2"/>
    <property type="match status" value="1"/>
</dbReference>
<evidence type="ECO:0000256" key="12">
    <source>
        <dbReference type="RuleBase" id="RU362125"/>
    </source>
</evidence>
<evidence type="ECO:0000256" key="9">
    <source>
        <dbReference type="ARBA" id="ARBA00042660"/>
    </source>
</evidence>
<dbReference type="RefSeq" id="WP_147850293.1">
    <property type="nucleotide sequence ID" value="NZ_VDUZ01000038.1"/>
</dbReference>
<evidence type="ECO:0000256" key="7">
    <source>
        <dbReference type="ARBA" id="ARBA00037085"/>
    </source>
</evidence>
<dbReference type="GO" id="GO:0003995">
    <property type="term" value="F:acyl-CoA dehydrogenase activity"/>
    <property type="evidence" value="ECO:0007669"/>
    <property type="project" value="InterPro"/>
</dbReference>
<evidence type="ECO:0000259" key="14">
    <source>
        <dbReference type="Pfam" id="PF02770"/>
    </source>
</evidence>
<keyword evidence="6 12" id="KW-0560">Oxidoreductase</keyword>
<evidence type="ECO:0000256" key="10">
    <source>
        <dbReference type="ARBA" id="ARBA00066361"/>
    </source>
</evidence>
<dbReference type="Pfam" id="PF02771">
    <property type="entry name" value="Acyl-CoA_dh_N"/>
    <property type="match status" value="1"/>
</dbReference>
<keyword evidence="17" id="KW-1185">Reference proteome</keyword>
<feature type="domain" description="Acyl-CoA dehydrogenase/oxidase N-terminal" evidence="15">
    <location>
        <begin position="7"/>
        <end position="118"/>
    </location>
</feature>
<organism evidence="16 17">
    <name type="scientific">Vineibacter terrae</name>
    <dbReference type="NCBI Taxonomy" id="2586908"/>
    <lineage>
        <taxon>Bacteria</taxon>
        <taxon>Pseudomonadati</taxon>
        <taxon>Pseudomonadota</taxon>
        <taxon>Alphaproteobacteria</taxon>
        <taxon>Hyphomicrobiales</taxon>
        <taxon>Vineibacter</taxon>
    </lineage>
</organism>
<comment type="caution">
    <text evidence="16">The sequence shown here is derived from an EMBL/GenBank/DDBJ whole genome shotgun (WGS) entry which is preliminary data.</text>
</comment>
<name>A0A5C8PEG9_9HYPH</name>
<comment type="function">
    <text evidence="7">Catalyzes the dehydrogenation at the alpha-beta position of ACP-bound acyl chains. This results in the introduction of a double bond in the lipidic chain, which is further transferred to the epsilon-amino group of lysine residue in the mycobactin core by MbtK.</text>
</comment>
<comment type="similarity">
    <text evidence="3 12">Belongs to the acyl-CoA dehydrogenase family.</text>
</comment>
<evidence type="ECO:0000256" key="5">
    <source>
        <dbReference type="ARBA" id="ARBA00022827"/>
    </source>
</evidence>
<dbReference type="InterPro" id="IPR046373">
    <property type="entry name" value="Acyl-CoA_Oxase/DH_mid-dom_sf"/>
</dbReference>
<dbReference type="Proteomes" id="UP000321638">
    <property type="component" value="Unassembled WGS sequence"/>
</dbReference>
<dbReference type="GO" id="GO:0050660">
    <property type="term" value="F:flavin adenine dinucleotide binding"/>
    <property type="evidence" value="ECO:0007669"/>
    <property type="project" value="InterPro"/>
</dbReference>
<evidence type="ECO:0000259" key="13">
    <source>
        <dbReference type="Pfam" id="PF00441"/>
    </source>
</evidence>
<reference evidence="16 17" key="1">
    <citation type="submission" date="2019-06" db="EMBL/GenBank/DDBJ databases">
        <title>New taxonomy in bacterial strain CC-CFT640, isolated from vineyard.</title>
        <authorList>
            <person name="Lin S.-Y."/>
            <person name="Tsai C.-F."/>
            <person name="Young C.-C."/>
        </authorList>
    </citation>
    <scope>NUCLEOTIDE SEQUENCE [LARGE SCALE GENOMIC DNA]</scope>
    <source>
        <strain evidence="16 17">CC-CFT640</strain>
    </source>
</reference>
<dbReference type="InterPro" id="IPR006091">
    <property type="entry name" value="Acyl-CoA_Oxase/DH_mid-dom"/>
</dbReference>
<dbReference type="Pfam" id="PF02770">
    <property type="entry name" value="Acyl-CoA_dh_M"/>
    <property type="match status" value="1"/>
</dbReference>
<evidence type="ECO:0000256" key="11">
    <source>
        <dbReference type="ARBA" id="ARBA00067292"/>
    </source>
</evidence>
<dbReference type="PROSITE" id="PS00072">
    <property type="entry name" value="ACYL_COA_DH_1"/>
    <property type="match status" value="1"/>
</dbReference>
<gene>
    <name evidence="16" type="ORF">FHP25_28000</name>
</gene>
<evidence type="ECO:0000256" key="4">
    <source>
        <dbReference type="ARBA" id="ARBA00022630"/>
    </source>
</evidence>
<proteinExistence type="inferred from homology"/>
<dbReference type="PANTHER" id="PTHR48083:SF20">
    <property type="entry name" value="LONG-CHAIN SPECIFIC ACYL-COA DEHYDROGENASE, MITOCHONDRIAL"/>
    <property type="match status" value="1"/>
</dbReference>
<keyword evidence="4 12" id="KW-0285">Flavoprotein</keyword>
<dbReference type="InterPro" id="IPR037069">
    <property type="entry name" value="AcylCoA_DH/ox_N_sf"/>
</dbReference>
<dbReference type="GO" id="GO:0005737">
    <property type="term" value="C:cytoplasm"/>
    <property type="evidence" value="ECO:0007669"/>
    <property type="project" value="TreeGrafter"/>
</dbReference>
<dbReference type="FunFam" id="1.20.140.10:FF:000001">
    <property type="entry name" value="Acyl-CoA dehydrogenase"/>
    <property type="match status" value="1"/>
</dbReference>
<dbReference type="InterPro" id="IPR009100">
    <property type="entry name" value="AcylCoA_DH/oxidase_NM_dom_sf"/>
</dbReference>
<evidence type="ECO:0000256" key="8">
    <source>
        <dbReference type="ARBA" id="ARBA00040394"/>
    </source>
</evidence>
<dbReference type="InterPro" id="IPR036250">
    <property type="entry name" value="AcylCo_DH-like_C"/>
</dbReference>
<evidence type="ECO:0000256" key="1">
    <source>
        <dbReference type="ARBA" id="ARBA00001974"/>
    </source>
</evidence>
<dbReference type="AlphaFoldDB" id="A0A5C8PEG9"/>
<dbReference type="InterPro" id="IPR013786">
    <property type="entry name" value="AcylCoA_DH/ox_N"/>
</dbReference>
<dbReference type="OrthoDB" id="5510711at2"/>
<keyword evidence="5 12" id="KW-0274">FAD</keyword>
<dbReference type="SUPFAM" id="SSF56645">
    <property type="entry name" value="Acyl-CoA dehydrogenase NM domain-like"/>
    <property type="match status" value="1"/>
</dbReference>
<dbReference type="PANTHER" id="PTHR48083">
    <property type="entry name" value="MEDIUM-CHAIN SPECIFIC ACYL-COA DEHYDROGENASE, MITOCHONDRIAL-RELATED"/>
    <property type="match status" value="1"/>
</dbReference>
<evidence type="ECO:0000313" key="16">
    <source>
        <dbReference type="EMBL" id="TXL71885.1"/>
    </source>
</evidence>
<evidence type="ECO:0000256" key="2">
    <source>
        <dbReference type="ARBA" id="ARBA00005102"/>
    </source>
</evidence>
<feature type="domain" description="Acyl-CoA dehydrogenase/oxidase C-terminal" evidence="13">
    <location>
        <begin position="229"/>
        <end position="377"/>
    </location>
</feature>
<comment type="pathway">
    <text evidence="2">Siderophore biosynthesis; mycobactin biosynthesis.</text>
</comment>
<dbReference type="PROSITE" id="PS00073">
    <property type="entry name" value="ACYL_COA_DH_2"/>
    <property type="match status" value="1"/>
</dbReference>
<sequence>MKRSIFSEEHAAFRSSVRRFYQEHITPHRDRFEEQGFVDREVWRKAGELGFLCTTIPEEYGGAGVDRLYPAILIEEQGRAGDSGPGFWVHSDIAAPYILAYGSEAQKRTWLRRLASGEAILAVGMSEPGAGSDLQAIRTRAVRDGDEYVITGSKTFISNGWNADLIVLVCKTDPSAGARGISLILVETNRPGFRRGKLLKKLGLRAQDTAELYFDDLRVPASNLLGQEGEGFGYLMKQLAWERMQMAILALAVCEKSIEDTLGYTGERRVFGKAVADFQNTQFRLAELATETQVGRVFVDHCLELVVRDALDPVTAAMAKYWCTEMQGRVVDGCLQLYGGYGFMWDYPIARAYADARVQRIAGGTNEIMKQIIAKALPSIVSDFEA</sequence>
<dbReference type="Pfam" id="PF00441">
    <property type="entry name" value="Acyl-CoA_dh_1"/>
    <property type="match status" value="1"/>
</dbReference>
<dbReference type="Gene3D" id="1.20.140.10">
    <property type="entry name" value="Butyryl-CoA Dehydrogenase, subunit A, domain 3"/>
    <property type="match status" value="1"/>
</dbReference>
<comment type="cofactor">
    <cofactor evidence="1 12">
        <name>FAD</name>
        <dbReference type="ChEBI" id="CHEBI:57692"/>
    </cofactor>
</comment>
<protein>
    <recommendedName>
        <fullName evidence="8">Acyl-[acyl-carrier-protein] dehydrogenase MbtN</fullName>
        <ecNumber evidence="10">1.3.8.11</ecNumber>
    </recommendedName>
    <alternativeName>
        <fullName evidence="11">Cyclohexane-1-carbonyl-CoA dehydrogenase</fullName>
    </alternativeName>
    <alternativeName>
        <fullName evidence="9">Mycobactin synthase protein N</fullName>
    </alternativeName>
</protein>
<dbReference type="InterPro" id="IPR050741">
    <property type="entry name" value="Acyl-CoA_dehydrogenase"/>
</dbReference>
<feature type="domain" description="Acyl-CoA oxidase/dehydrogenase middle" evidence="14">
    <location>
        <begin position="122"/>
        <end position="216"/>
    </location>
</feature>
<evidence type="ECO:0000256" key="6">
    <source>
        <dbReference type="ARBA" id="ARBA00023002"/>
    </source>
</evidence>
<dbReference type="SUPFAM" id="SSF47203">
    <property type="entry name" value="Acyl-CoA dehydrogenase C-terminal domain-like"/>
    <property type="match status" value="1"/>
</dbReference>
<dbReference type="EC" id="1.3.8.11" evidence="10"/>
<dbReference type="Gene3D" id="1.10.540.10">
    <property type="entry name" value="Acyl-CoA dehydrogenase/oxidase, N-terminal domain"/>
    <property type="match status" value="1"/>
</dbReference>
<dbReference type="InterPro" id="IPR009075">
    <property type="entry name" value="AcylCo_DH/oxidase_C"/>
</dbReference>
<dbReference type="EMBL" id="VDUZ01000038">
    <property type="protein sequence ID" value="TXL71885.1"/>
    <property type="molecule type" value="Genomic_DNA"/>
</dbReference>